<evidence type="ECO:0000313" key="1">
    <source>
        <dbReference type="EMBL" id="MDQ9171235.1"/>
    </source>
</evidence>
<gene>
    <name evidence="1" type="ORF">Q8A64_12545</name>
</gene>
<accession>A0ABU1BQF6</accession>
<organism evidence="1 2">
    <name type="scientific">Keguizhuia sedimenti</name>
    <dbReference type="NCBI Taxonomy" id="3064264"/>
    <lineage>
        <taxon>Bacteria</taxon>
        <taxon>Pseudomonadati</taxon>
        <taxon>Pseudomonadota</taxon>
        <taxon>Betaproteobacteria</taxon>
        <taxon>Burkholderiales</taxon>
        <taxon>Oxalobacteraceae</taxon>
        <taxon>Keguizhuia</taxon>
    </lineage>
</organism>
<evidence type="ECO:0008006" key="3">
    <source>
        <dbReference type="Google" id="ProtNLM"/>
    </source>
</evidence>
<dbReference type="Proteomes" id="UP001225596">
    <property type="component" value="Unassembled WGS sequence"/>
</dbReference>
<dbReference type="InterPro" id="IPR011009">
    <property type="entry name" value="Kinase-like_dom_sf"/>
</dbReference>
<dbReference type="RefSeq" id="WP_338437169.1">
    <property type="nucleotide sequence ID" value="NZ_JAUYVH010000007.1"/>
</dbReference>
<proteinExistence type="predicted"/>
<dbReference type="EMBL" id="JAUYVH010000007">
    <property type="protein sequence ID" value="MDQ9171235.1"/>
    <property type="molecule type" value="Genomic_DNA"/>
</dbReference>
<comment type="caution">
    <text evidence="1">The sequence shown here is derived from an EMBL/GenBank/DDBJ whole genome shotgun (WGS) entry which is preliminary data.</text>
</comment>
<evidence type="ECO:0000313" key="2">
    <source>
        <dbReference type="Proteomes" id="UP001225596"/>
    </source>
</evidence>
<dbReference type="PANTHER" id="PTHR43883:SF1">
    <property type="entry name" value="GLUCONOKINASE"/>
    <property type="match status" value="1"/>
</dbReference>
<sequence>MENQKTPEKPVDMEHDVSLELKLACLRRPSSYPEQVGKIQPIETHMSWVFLTERHAYKLKKPVHYDLIDFRTLEARAFYCDEEIRLNRRLAPDIYIGKIPLTTDAGGNLHVDGEGPAVDWLVKMKRLPAEMMLDSRIADGQIGDDDAERIVSVLAGFYRACAPAAISAENYLKKIELDLQGSLEVLCKKSYPLAEATIRGIHKTQISVFRSLRTELILRVDSGKVVEGHGDLRPEHVCVQGQISIIDCLDFSWILRTQDMADELAFLAMECERLGAAGFAHALLRAYRVQMKDEVSPALVHFYQSYRAMARAKLAIRHLDEEQFRLSEKWISRTHEYLALAGKHISQASGA</sequence>
<dbReference type="InterPro" id="IPR052732">
    <property type="entry name" value="Cell-binding_unc_protein"/>
</dbReference>
<keyword evidence="2" id="KW-1185">Reference proteome</keyword>
<protein>
    <recommendedName>
        <fullName evidence="3">Aminoglycoside phosphotransferase domain-containing protein</fullName>
    </recommendedName>
</protein>
<dbReference type="SUPFAM" id="SSF56112">
    <property type="entry name" value="Protein kinase-like (PK-like)"/>
    <property type="match status" value="1"/>
</dbReference>
<reference evidence="1 2" key="1">
    <citation type="submission" date="2023-08" db="EMBL/GenBank/DDBJ databases">
        <title>Oxalobacteraceae gen .nov., isolated from river sludge outside the plant.</title>
        <authorList>
            <person name="Zhao S.Y."/>
        </authorList>
    </citation>
    <scope>NUCLEOTIDE SEQUENCE [LARGE SCALE GENOMIC DNA]</scope>
    <source>
        <strain evidence="1 2">R-40</strain>
    </source>
</reference>
<dbReference type="PANTHER" id="PTHR43883">
    <property type="entry name" value="SLR0207 PROTEIN"/>
    <property type="match status" value="1"/>
</dbReference>
<name>A0ABU1BQF6_9BURK</name>